<dbReference type="NCBIfam" id="TIGR00756">
    <property type="entry name" value="PPR"/>
    <property type="match status" value="5"/>
</dbReference>
<dbReference type="InterPro" id="IPR046848">
    <property type="entry name" value="E_motif"/>
</dbReference>
<dbReference type="PANTHER" id="PTHR47926">
    <property type="entry name" value="PENTATRICOPEPTIDE REPEAT-CONTAINING PROTEIN"/>
    <property type="match status" value="1"/>
</dbReference>
<proteinExistence type="predicted"/>
<dbReference type="RefSeq" id="XP_010485271.1">
    <property type="nucleotide sequence ID" value="XM_010486969.2"/>
</dbReference>
<feature type="repeat" description="PPR" evidence="2">
    <location>
        <begin position="41"/>
        <end position="75"/>
    </location>
</feature>
<feature type="repeat" description="PPR" evidence="2">
    <location>
        <begin position="145"/>
        <end position="179"/>
    </location>
</feature>
<dbReference type="InterPro" id="IPR002885">
    <property type="entry name" value="PPR_rpt"/>
</dbReference>
<accession>A0ABM0XFK7</accession>
<dbReference type="Pfam" id="PF01535">
    <property type="entry name" value="PPR"/>
    <property type="match status" value="3"/>
</dbReference>
<name>A0ABM0XFK7_CAMSA</name>
<gene>
    <name evidence="4" type="primary">LOC104763610</name>
</gene>
<sequence>MGFLPVVGINSPAVPQQVPFITRKNHANQKIQKLNQSTSENIVSWTSRITLLTRNGRLAEAAKEFTDMRVAGVEPNHITFIALLSGCGDIHSGSEALGDLLHGYACKLGLDRTHVMVGTAVLGMYSKRGRVKKARLVFDYMVDKNSVTWNTMIDGYMRSGQVDNAVKVFDEMPERYLISWTAMINGFVKKGFHEEALVWFREMQISGVKPDYVAIIATLNACTNLGALSFGLWVHRYVMSQDFKNNVRVSNSLIDLYCRCGCVKFAREVFAKMEKRTVVSWNSVIVGFAANENAHESLVYFRTMQDEGFKPDAVTFTGALTACSHVGLVEEGLRYFQTMKRDYRILPRIEHYGCLVDLYSRAGRLEDALKVVESMPMKPNEVVIGSLLAACRTHGNNTVLAERLMKHISDMNVKSHSNYVILSNMYAADGKWEGASQMRRKMKGLGLKKQPGFSSIEIDDCTHVFMAGDSAHVETAYIREVLELVSSDLRLQGCVVETLAGDHLSDNTTLFWL</sequence>
<dbReference type="Pfam" id="PF13041">
    <property type="entry name" value="PPR_2"/>
    <property type="match status" value="3"/>
</dbReference>
<dbReference type="InterPro" id="IPR011990">
    <property type="entry name" value="TPR-like_helical_dom_sf"/>
</dbReference>
<organism evidence="3 4">
    <name type="scientific">Camelina sativa</name>
    <name type="common">False flax</name>
    <name type="synonym">Myagrum sativum</name>
    <dbReference type="NCBI Taxonomy" id="90675"/>
    <lineage>
        <taxon>Eukaryota</taxon>
        <taxon>Viridiplantae</taxon>
        <taxon>Streptophyta</taxon>
        <taxon>Embryophyta</taxon>
        <taxon>Tracheophyta</taxon>
        <taxon>Spermatophyta</taxon>
        <taxon>Magnoliopsida</taxon>
        <taxon>eudicotyledons</taxon>
        <taxon>Gunneridae</taxon>
        <taxon>Pentapetalae</taxon>
        <taxon>rosids</taxon>
        <taxon>malvids</taxon>
        <taxon>Brassicales</taxon>
        <taxon>Brassicaceae</taxon>
        <taxon>Camelineae</taxon>
        <taxon>Camelina</taxon>
    </lineage>
</organism>
<evidence type="ECO:0000256" key="1">
    <source>
        <dbReference type="ARBA" id="ARBA00022737"/>
    </source>
</evidence>
<evidence type="ECO:0000313" key="3">
    <source>
        <dbReference type="Proteomes" id="UP000694864"/>
    </source>
</evidence>
<feature type="repeat" description="PPR" evidence="2">
    <location>
        <begin position="180"/>
        <end position="210"/>
    </location>
</feature>
<evidence type="ECO:0000256" key="2">
    <source>
        <dbReference type="PROSITE-ProRule" id="PRU00708"/>
    </source>
</evidence>
<protein>
    <submittedName>
        <fullName evidence="4">Pentatricopeptide repeat-containing protein At1g05750, chloroplastic-like</fullName>
    </submittedName>
</protein>
<dbReference type="Pfam" id="PF20431">
    <property type="entry name" value="E_motif"/>
    <property type="match status" value="1"/>
</dbReference>
<feature type="repeat" description="PPR" evidence="2">
    <location>
        <begin position="277"/>
        <end position="311"/>
    </location>
</feature>
<keyword evidence="1" id="KW-0677">Repeat</keyword>
<dbReference type="InterPro" id="IPR046960">
    <property type="entry name" value="PPR_At4g14850-like_plant"/>
</dbReference>
<dbReference type="Proteomes" id="UP000694864">
    <property type="component" value="Chromosome 3"/>
</dbReference>
<evidence type="ECO:0000313" key="4">
    <source>
        <dbReference type="RefSeq" id="XP_010485271.1"/>
    </source>
</evidence>
<feature type="repeat" description="PPR" evidence="2">
    <location>
        <begin position="246"/>
        <end position="276"/>
    </location>
</feature>
<reference evidence="3" key="1">
    <citation type="journal article" date="2014" name="Nat. Commun.">
        <title>The emerging biofuel crop Camelina sativa retains a highly undifferentiated hexaploid genome structure.</title>
        <authorList>
            <person name="Kagale S."/>
            <person name="Koh C."/>
            <person name="Nixon J."/>
            <person name="Bollina V."/>
            <person name="Clarke W.E."/>
            <person name="Tuteja R."/>
            <person name="Spillane C."/>
            <person name="Robinson S.J."/>
            <person name="Links M.G."/>
            <person name="Clarke C."/>
            <person name="Higgins E.E."/>
            <person name="Huebert T."/>
            <person name="Sharpe A.G."/>
            <person name="Parkin I.A."/>
        </authorList>
    </citation>
    <scope>NUCLEOTIDE SEQUENCE [LARGE SCALE GENOMIC DNA]</scope>
    <source>
        <strain evidence="3">cv. DH55</strain>
    </source>
</reference>
<dbReference type="PANTHER" id="PTHR47926:SF510">
    <property type="entry name" value="PENTATRICOPEPTIDE REPEAT-CONTAINING PROTEIN"/>
    <property type="match status" value="1"/>
</dbReference>
<keyword evidence="3" id="KW-1185">Reference proteome</keyword>
<dbReference type="GeneID" id="104763610"/>
<dbReference type="Gene3D" id="1.25.40.10">
    <property type="entry name" value="Tetratricopeptide repeat domain"/>
    <property type="match status" value="4"/>
</dbReference>
<dbReference type="PROSITE" id="PS51375">
    <property type="entry name" value="PPR"/>
    <property type="match status" value="5"/>
</dbReference>
<reference evidence="4" key="2">
    <citation type="submission" date="2025-08" db="UniProtKB">
        <authorList>
            <consortium name="RefSeq"/>
        </authorList>
    </citation>
    <scope>IDENTIFICATION</scope>
    <source>
        <tissue evidence="4">Leaf</tissue>
    </source>
</reference>